<keyword evidence="1" id="KW-0812">Transmembrane</keyword>
<organism evidence="2 3">
    <name type="scientific">Tsukamurella soli</name>
    <dbReference type="NCBI Taxonomy" id="644556"/>
    <lineage>
        <taxon>Bacteria</taxon>
        <taxon>Bacillati</taxon>
        <taxon>Actinomycetota</taxon>
        <taxon>Actinomycetes</taxon>
        <taxon>Mycobacteriales</taxon>
        <taxon>Tsukamurellaceae</taxon>
        <taxon>Tsukamurella</taxon>
    </lineage>
</organism>
<dbReference type="EMBL" id="BAABFR010000051">
    <property type="protein sequence ID" value="GAA4396786.1"/>
    <property type="molecule type" value="Genomic_DNA"/>
</dbReference>
<dbReference type="InterPro" id="IPR021903">
    <property type="entry name" value="DUF3515"/>
</dbReference>
<evidence type="ECO:0000256" key="1">
    <source>
        <dbReference type="SAM" id="Phobius"/>
    </source>
</evidence>
<dbReference type="Pfam" id="PF12028">
    <property type="entry name" value="DUF3515"/>
    <property type="match status" value="1"/>
</dbReference>
<keyword evidence="3" id="KW-1185">Reference proteome</keyword>
<dbReference type="Proteomes" id="UP001500635">
    <property type="component" value="Unassembled WGS sequence"/>
</dbReference>
<reference evidence="3" key="1">
    <citation type="journal article" date="2019" name="Int. J. Syst. Evol. Microbiol.">
        <title>The Global Catalogue of Microorganisms (GCM) 10K type strain sequencing project: providing services to taxonomists for standard genome sequencing and annotation.</title>
        <authorList>
            <consortium name="The Broad Institute Genomics Platform"/>
            <consortium name="The Broad Institute Genome Sequencing Center for Infectious Disease"/>
            <person name="Wu L."/>
            <person name="Ma J."/>
        </authorList>
    </citation>
    <scope>NUCLEOTIDE SEQUENCE [LARGE SCALE GENOMIC DNA]</scope>
    <source>
        <strain evidence="3">JCM 17688</strain>
    </source>
</reference>
<proteinExistence type="predicted"/>
<keyword evidence="1" id="KW-0472">Membrane</keyword>
<evidence type="ECO:0000313" key="2">
    <source>
        <dbReference type="EMBL" id="GAA4396786.1"/>
    </source>
</evidence>
<dbReference type="RefSeq" id="WP_344997640.1">
    <property type="nucleotide sequence ID" value="NZ_BAABFR010000051.1"/>
</dbReference>
<protein>
    <submittedName>
        <fullName evidence="2">DUF3515 domain-containing protein</fullName>
    </submittedName>
</protein>
<keyword evidence="1" id="KW-1133">Transmembrane helix</keyword>
<comment type="caution">
    <text evidence="2">The sequence shown here is derived from an EMBL/GenBank/DDBJ whole genome shotgun (WGS) entry which is preliminary data.</text>
</comment>
<evidence type="ECO:0000313" key="3">
    <source>
        <dbReference type="Proteomes" id="UP001500635"/>
    </source>
</evidence>
<accession>A0ABP8JWL9</accession>
<gene>
    <name evidence="2" type="ORF">GCM10023147_31490</name>
</gene>
<feature type="transmembrane region" description="Helical" evidence="1">
    <location>
        <begin position="12"/>
        <end position="34"/>
    </location>
</feature>
<name>A0ABP8JWL9_9ACTN</name>
<sequence>MARDDGRRSPAMIATAIALPVALLAAILVFAVMARQRHDAGQTFLENVAAPSASEPACASLLQVMPAKLGGFTRDGGTRTAGYARWQSDQDGTVELRCGVDRPAQLTRTSSLQVVDQTQWLQVLPTEKSQVGLGAYWVAVDHRPYVMMWIPDNAGTAPIQAASDSINQKLAPASLDFG</sequence>